<feature type="domain" description="Cadherin" evidence="15">
    <location>
        <begin position="38"/>
        <end position="131"/>
    </location>
</feature>
<feature type="compositionally biased region" description="Low complexity" evidence="12">
    <location>
        <begin position="1937"/>
        <end position="1952"/>
    </location>
</feature>
<gene>
    <name evidence="16" type="ORF">MNOR_LOCUS20761</name>
</gene>
<evidence type="ECO:0000256" key="11">
    <source>
        <dbReference type="PROSITE-ProRule" id="PRU00043"/>
    </source>
</evidence>
<accession>A0AAV2R763</accession>
<comment type="function">
    <text evidence="10">Cadherins are calcium-dependent cell adhesion proteins. They preferentially interact with themselves in a homophilic manner in connecting cells.</text>
</comment>
<dbReference type="Pfam" id="PF00028">
    <property type="entry name" value="Cadherin"/>
    <property type="match status" value="11"/>
</dbReference>
<feature type="domain" description="Cadherin" evidence="15">
    <location>
        <begin position="1482"/>
        <end position="1605"/>
    </location>
</feature>
<feature type="domain" description="Cadherin" evidence="15">
    <location>
        <begin position="1244"/>
        <end position="1353"/>
    </location>
</feature>
<feature type="domain" description="Cadherin" evidence="15">
    <location>
        <begin position="252"/>
        <end position="357"/>
    </location>
</feature>
<feature type="domain" description="Cadherin" evidence="15">
    <location>
        <begin position="795"/>
        <end position="917"/>
    </location>
</feature>
<feature type="domain" description="Cadherin" evidence="15">
    <location>
        <begin position="691"/>
        <end position="794"/>
    </location>
</feature>
<dbReference type="GO" id="GO:0060429">
    <property type="term" value="P:epithelium development"/>
    <property type="evidence" value="ECO:0007669"/>
    <property type="project" value="UniProtKB-ARBA"/>
</dbReference>
<evidence type="ECO:0000256" key="8">
    <source>
        <dbReference type="ARBA" id="ARBA00022989"/>
    </source>
</evidence>
<dbReference type="GO" id="GO:0008104">
    <property type="term" value="P:intracellular protein localization"/>
    <property type="evidence" value="ECO:0007669"/>
    <property type="project" value="UniProtKB-ARBA"/>
</dbReference>
<keyword evidence="3 13" id="KW-0812">Transmembrane</keyword>
<feature type="transmembrane region" description="Helical" evidence="13">
    <location>
        <begin position="1703"/>
        <end position="1731"/>
    </location>
</feature>
<evidence type="ECO:0000256" key="4">
    <source>
        <dbReference type="ARBA" id="ARBA00022729"/>
    </source>
</evidence>
<feature type="domain" description="Cadherin" evidence="15">
    <location>
        <begin position="358"/>
        <end position="472"/>
    </location>
</feature>
<dbReference type="GO" id="GO:0005509">
    <property type="term" value="F:calcium ion binding"/>
    <property type="evidence" value="ECO:0007669"/>
    <property type="project" value="UniProtKB-UniRule"/>
</dbReference>
<reference evidence="16 17" key="1">
    <citation type="submission" date="2024-05" db="EMBL/GenBank/DDBJ databases">
        <authorList>
            <person name="Wallberg A."/>
        </authorList>
    </citation>
    <scope>NUCLEOTIDE SEQUENCE [LARGE SCALE GENOMIC DNA]</scope>
</reference>
<feature type="domain" description="Cadherin" evidence="15">
    <location>
        <begin position="1025"/>
        <end position="1131"/>
    </location>
</feature>
<dbReference type="InterPro" id="IPR002126">
    <property type="entry name" value="Cadherin-like_dom"/>
</dbReference>
<evidence type="ECO:0000313" key="17">
    <source>
        <dbReference type="Proteomes" id="UP001497623"/>
    </source>
</evidence>
<dbReference type="GO" id="GO:0045296">
    <property type="term" value="F:cadherin binding"/>
    <property type="evidence" value="ECO:0007669"/>
    <property type="project" value="TreeGrafter"/>
</dbReference>
<keyword evidence="7" id="KW-0130">Cell adhesion</keyword>
<feature type="chain" id="PRO_5043696568" description="Cadherin domain-containing protein" evidence="14">
    <location>
        <begin position="24"/>
        <end position="1972"/>
    </location>
</feature>
<keyword evidence="5" id="KW-0677">Repeat</keyword>
<evidence type="ECO:0000256" key="7">
    <source>
        <dbReference type="ARBA" id="ARBA00022889"/>
    </source>
</evidence>
<dbReference type="GO" id="GO:0009653">
    <property type="term" value="P:anatomical structure morphogenesis"/>
    <property type="evidence" value="ECO:0007669"/>
    <property type="project" value="UniProtKB-ARBA"/>
</dbReference>
<keyword evidence="6 11" id="KW-0106">Calcium</keyword>
<feature type="domain" description="Cadherin" evidence="15">
    <location>
        <begin position="1132"/>
        <end position="1240"/>
    </location>
</feature>
<evidence type="ECO:0000256" key="3">
    <source>
        <dbReference type="ARBA" id="ARBA00022692"/>
    </source>
</evidence>
<dbReference type="GO" id="GO:0008013">
    <property type="term" value="F:beta-catenin binding"/>
    <property type="evidence" value="ECO:0007669"/>
    <property type="project" value="TreeGrafter"/>
</dbReference>
<dbReference type="CDD" id="cd11304">
    <property type="entry name" value="Cadherin_repeat"/>
    <property type="match status" value="14"/>
</dbReference>
<evidence type="ECO:0000256" key="5">
    <source>
        <dbReference type="ARBA" id="ARBA00022737"/>
    </source>
</evidence>
<evidence type="ECO:0000256" key="2">
    <source>
        <dbReference type="ARBA" id="ARBA00022475"/>
    </source>
</evidence>
<dbReference type="PRINTS" id="PR00205">
    <property type="entry name" value="CADHERIN"/>
</dbReference>
<comment type="caution">
    <text evidence="16">The sequence shown here is derived from an EMBL/GenBank/DDBJ whole genome shotgun (WGS) entry which is preliminary data.</text>
</comment>
<dbReference type="PANTHER" id="PTHR24027:SF438">
    <property type="entry name" value="CADHERIN 23"/>
    <property type="match status" value="1"/>
</dbReference>
<dbReference type="PROSITE" id="PS50268">
    <property type="entry name" value="CADHERIN_2"/>
    <property type="match status" value="14"/>
</dbReference>
<feature type="non-terminal residue" evidence="16">
    <location>
        <position position="1"/>
    </location>
</feature>
<keyword evidence="2" id="KW-1003">Cell membrane</keyword>
<dbReference type="GO" id="GO:0007156">
    <property type="term" value="P:homophilic cell adhesion via plasma membrane adhesion molecules"/>
    <property type="evidence" value="ECO:0007669"/>
    <property type="project" value="InterPro"/>
</dbReference>
<dbReference type="SMART" id="SM00112">
    <property type="entry name" value="CA"/>
    <property type="match status" value="14"/>
</dbReference>
<keyword evidence="8 13" id="KW-1133">Transmembrane helix</keyword>
<dbReference type="InterPro" id="IPR039808">
    <property type="entry name" value="Cadherin"/>
</dbReference>
<feature type="signal peptide" evidence="14">
    <location>
        <begin position="1"/>
        <end position="23"/>
    </location>
</feature>
<comment type="subcellular location">
    <subcellularLocation>
        <location evidence="1">Cell membrane</location>
        <topology evidence="1">Single-pass type I membrane protein</topology>
    </subcellularLocation>
</comment>
<sequence length="1972" mass="215121">DIMQRPRIAGWTTLLVLISGAWGNLPPSFLKDMNLEVLNEDTPVGAAVYTLQATDPEEGPIKYGLTGSDRLKVNPETGVVTVTRPLDREIMDTLRLVVTAEDEVPGAQSNNIVQLPISLIILDANDNAPEFLQTPYETIVAEDAEPGTTVLPGIKLMDKDQVGEVIKISCAPLDQDSEGCDVFEVVPSHTSSREFSGALVLRKRLSYAVKDIYRLTLEASDGVHESRVGVVVRVRDVQNSPPRFLGSLTGIVTEDDPIGTKVMTLKAEDGDQGAPRNVYYGIVSNPLDFFLIDPITGEIKTAKPLDREALKSPDGVVKVQVKAYEVIRGSAVGGLDTETVADVTITIRDVNDEAPKFNKREYRATIPENVPEGTPLPNLDMFVQDTDVGSNSVFTLRLVDASGLFTVEPAVASSSTSVALRLARGPLDYENPNQRKFLLQVIAEESLSPNRLSSTATVVVEVQDTNDNPPRFTQEAYTAVVSETATPGTLVTTIEATDRDTGIFGQDGIQYSLYGNGAEKFEVDTTSGVVTVAFCDTPGQGNCLDFETRPTYFLSFQATDANGSGHTTVVPIRLSLADSNDNTPKFERPEYTALIHEKALEFDPPLIVMAEDPDASSRITYSLVGGNNIDMFTIDEASGQVTISNSSLVDISYLQKDTIILTVQASDGESSHTANIQITIQDSNNNLPIFSKTSYIASVQEKSPPGSVVEQVAATDADTGINAKLTYRINRGGYDDYAIDASTGLVTLTRTLDYDKRDSYTIEIIASDGGIPRQSSTATLTVNVINNNDKNPYFTPTTQRTQVSEDAVPGTLFYQLAAQDPDVGEGGSLIYGVQEPITAVDPDGHIVQGDNLLTLQALIFIEPSTGQVSLVGVLDRSIATELSITVTVTDTSANPPQIGTGTLVVTIVDVNDFPPEFPPPWTPEEPFIKVRVSEEIAVGSHLYSLVASDPDSNIAGYALVDGPYNHFALDNSTGVVTVLDRLDYETQHQLSFTVMAWDTGIPTLSATATVLVELINVNDEEPVFSAGIYDAEVAENSPPGTPVITVTAVDRDEGSFGQVSYSLAGHHSNSFIIDASGSIVVKDNTILNREQLDEVVLRVVATDQAPENQRRQSSAPVHIKITDVNDNSPKFSQVQYSASIVENLPLSPPAPIVQVTAYDKDIGINANITYIILEGNEQELFKLDSETGIIYPAQILDASQPQHTLTIIARDMAGAEGGSESENAFVEIEVLPQNQHKPKFIRPALPNATITIKENGPPVQTVLEILAEDKDSSYNGEVRYHLRLGDDNVQDTDNFHMDPITGVITTKKTMDREFKHKYQLVLVAKDQGSPISYETLRFLTVVLEDENDNRPMFPKRDSMNMGQQYKFSVEENAPKNTRLGQVKAEDADEGINGKIFYYIVSGNEAESFFIDKLHANIYTSAVLDREYKSSYTLVIKATNDPNFIVYSPEDDGPSIVYDENDSTIALVNIVIEDVNDTPPKFVKDELYAGVSHEAGVGALVRMVEATDADAGENGTLSYSIRASNLYRLGETRTIGSIIPSPFNITKNGKLITASLMSQYRRQRFELEIQAKEEAPPHRVAICKVNVWVWQRADLVRLVLAQPPEEVVNNQEYIAATLSEVTSGTAVVDQIRYHVDSQNTVNREWTDMLVHVVNEQHQVKPITEVLTSLDHGYGILKNKTHTFHIENLNAAYMEVVEEEVDARLAGLISLVIVLFIGFISFIVVCCCLRYWVMSPAGKSQEHLIKRNIDDDLGLNTTENPLWVEQKLKMYEEQELTMQVMSEFDANAVNQSAMNLNVSNGGGQLQTSVLDGDWMPEHRGSIDMSHLDAASNTYATIQKSHGGTLRSLQLKALQSNGTLTLGEDPGESNDYATLDHLQQRGPTRHHLTGPRVPGVTTPRGPIPHQSFQELQGSFTGSTFQAPDSNGGLAQRPLPQEPNTSSSSSSSASTASTSTHPRAITYNSQGEPVLVAELI</sequence>
<evidence type="ECO:0000259" key="15">
    <source>
        <dbReference type="PROSITE" id="PS50268"/>
    </source>
</evidence>
<evidence type="ECO:0000256" key="6">
    <source>
        <dbReference type="ARBA" id="ARBA00022837"/>
    </source>
</evidence>
<evidence type="ECO:0000256" key="14">
    <source>
        <dbReference type="SAM" id="SignalP"/>
    </source>
</evidence>
<dbReference type="FunFam" id="2.60.40.60:FF:000020">
    <property type="entry name" value="Dachsous cadherin-related 1b"/>
    <property type="match status" value="3"/>
</dbReference>
<dbReference type="FunFam" id="2.60.40.60:FF:000098">
    <property type="entry name" value="cadherin-23 isoform X1"/>
    <property type="match status" value="1"/>
</dbReference>
<feature type="compositionally biased region" description="Polar residues" evidence="12">
    <location>
        <begin position="1903"/>
        <end position="1921"/>
    </location>
</feature>
<evidence type="ECO:0000256" key="1">
    <source>
        <dbReference type="ARBA" id="ARBA00004251"/>
    </source>
</evidence>
<dbReference type="FunFam" id="2.60.40.60:FF:000026">
    <property type="entry name" value="FAT atypical cadherin 1"/>
    <property type="match status" value="1"/>
</dbReference>
<proteinExistence type="predicted"/>
<dbReference type="GO" id="GO:0016477">
    <property type="term" value="P:cell migration"/>
    <property type="evidence" value="ECO:0007669"/>
    <property type="project" value="TreeGrafter"/>
</dbReference>
<feature type="domain" description="Cadherin" evidence="15">
    <location>
        <begin position="132"/>
        <end position="244"/>
    </location>
</feature>
<protein>
    <recommendedName>
        <fullName evidence="15">Cadherin domain-containing protein</fullName>
    </recommendedName>
</protein>
<feature type="region of interest" description="Disordered" evidence="12">
    <location>
        <begin position="1878"/>
        <end position="1964"/>
    </location>
</feature>
<keyword evidence="9 13" id="KW-0472">Membrane</keyword>
<keyword evidence="4 14" id="KW-0732">Signal</keyword>
<dbReference type="Gene3D" id="2.60.40.60">
    <property type="entry name" value="Cadherins"/>
    <property type="match status" value="14"/>
</dbReference>
<dbReference type="Proteomes" id="UP001497623">
    <property type="component" value="Unassembled WGS sequence"/>
</dbReference>
<dbReference type="SUPFAM" id="SSF49313">
    <property type="entry name" value="Cadherin-like"/>
    <property type="match status" value="14"/>
</dbReference>
<keyword evidence="17" id="KW-1185">Reference proteome</keyword>
<dbReference type="PANTHER" id="PTHR24027">
    <property type="entry name" value="CADHERIN-23"/>
    <property type="match status" value="1"/>
</dbReference>
<dbReference type="InterPro" id="IPR020894">
    <property type="entry name" value="Cadherin_CS"/>
</dbReference>
<name>A0AAV2R763_MEGNR</name>
<dbReference type="GO" id="GO:0016342">
    <property type="term" value="C:catenin complex"/>
    <property type="evidence" value="ECO:0007669"/>
    <property type="project" value="TreeGrafter"/>
</dbReference>
<evidence type="ECO:0000256" key="9">
    <source>
        <dbReference type="ARBA" id="ARBA00023136"/>
    </source>
</evidence>
<organism evidence="16 17">
    <name type="scientific">Meganyctiphanes norvegica</name>
    <name type="common">Northern krill</name>
    <name type="synonym">Thysanopoda norvegica</name>
    <dbReference type="NCBI Taxonomy" id="48144"/>
    <lineage>
        <taxon>Eukaryota</taxon>
        <taxon>Metazoa</taxon>
        <taxon>Ecdysozoa</taxon>
        <taxon>Arthropoda</taxon>
        <taxon>Crustacea</taxon>
        <taxon>Multicrustacea</taxon>
        <taxon>Malacostraca</taxon>
        <taxon>Eumalacostraca</taxon>
        <taxon>Eucarida</taxon>
        <taxon>Euphausiacea</taxon>
        <taxon>Euphausiidae</taxon>
        <taxon>Meganyctiphanes</taxon>
    </lineage>
</organism>
<evidence type="ECO:0000313" key="16">
    <source>
        <dbReference type="EMBL" id="CAL4115826.1"/>
    </source>
</evidence>
<evidence type="ECO:0000256" key="10">
    <source>
        <dbReference type="ARBA" id="ARBA00059331"/>
    </source>
</evidence>
<dbReference type="FunFam" id="2.60.40.60:FF:000266">
    <property type="entry name" value="Cadherin 23"/>
    <property type="match status" value="1"/>
</dbReference>
<dbReference type="FunFam" id="2.60.40.60:FF:000168">
    <property type="entry name" value="Cadherin-related family member 2"/>
    <property type="match status" value="1"/>
</dbReference>
<dbReference type="InterPro" id="IPR015919">
    <property type="entry name" value="Cadherin-like_sf"/>
</dbReference>
<evidence type="ECO:0000256" key="13">
    <source>
        <dbReference type="SAM" id="Phobius"/>
    </source>
</evidence>
<evidence type="ECO:0000256" key="12">
    <source>
        <dbReference type="SAM" id="MobiDB-lite"/>
    </source>
</evidence>
<feature type="domain" description="Cadherin" evidence="15">
    <location>
        <begin position="1361"/>
        <end position="1481"/>
    </location>
</feature>
<feature type="domain" description="Cadherin" evidence="15">
    <location>
        <begin position="924"/>
        <end position="1024"/>
    </location>
</feature>
<feature type="domain" description="Cadherin" evidence="15">
    <location>
        <begin position="473"/>
        <end position="586"/>
    </location>
</feature>
<dbReference type="PROSITE" id="PS00232">
    <property type="entry name" value="CADHERIN_1"/>
    <property type="match status" value="5"/>
</dbReference>
<feature type="domain" description="Cadherin" evidence="15">
    <location>
        <begin position="587"/>
        <end position="690"/>
    </location>
</feature>
<dbReference type="EMBL" id="CAXKWB010016255">
    <property type="protein sequence ID" value="CAL4115826.1"/>
    <property type="molecule type" value="Genomic_DNA"/>
</dbReference>
<dbReference type="FunFam" id="2.60.40.60:FF:000033">
    <property type="entry name" value="FAT atypical cadherin 1"/>
    <property type="match status" value="1"/>
</dbReference>